<dbReference type="SUPFAM" id="SSF55073">
    <property type="entry name" value="Nucleotide cyclase"/>
    <property type="match status" value="1"/>
</dbReference>
<dbReference type="InterPro" id="IPR006189">
    <property type="entry name" value="CHASE_dom"/>
</dbReference>
<dbReference type="SMART" id="SM00267">
    <property type="entry name" value="GGDEF"/>
    <property type="match status" value="1"/>
</dbReference>
<evidence type="ECO:0000259" key="8">
    <source>
        <dbReference type="PROSITE" id="PS50887"/>
    </source>
</evidence>
<dbReference type="NCBIfam" id="TIGR00229">
    <property type="entry name" value="sensory_box"/>
    <property type="match status" value="1"/>
</dbReference>
<feature type="transmembrane region" description="Helical" evidence="5">
    <location>
        <begin position="305"/>
        <end position="324"/>
    </location>
</feature>
<evidence type="ECO:0000313" key="9">
    <source>
        <dbReference type="EMBL" id="MET1491692.1"/>
    </source>
</evidence>
<feature type="domain" description="PAC" evidence="6">
    <location>
        <begin position="415"/>
        <end position="468"/>
    </location>
</feature>
<dbReference type="PROSITE" id="PS50839">
    <property type="entry name" value="CHASE"/>
    <property type="match status" value="1"/>
</dbReference>
<dbReference type="PANTHER" id="PTHR44757:SF2">
    <property type="entry name" value="BIOFILM ARCHITECTURE MAINTENANCE PROTEIN MBAA"/>
    <property type="match status" value="1"/>
</dbReference>
<dbReference type="Proteomes" id="UP001548590">
    <property type="component" value="Unassembled WGS sequence"/>
</dbReference>
<dbReference type="InterPro" id="IPR042240">
    <property type="entry name" value="CHASE_sf"/>
</dbReference>
<dbReference type="CDD" id="cd01949">
    <property type="entry name" value="GGDEF"/>
    <property type="match status" value="1"/>
</dbReference>
<name>A0ABV2CUU8_9RHOO</name>
<dbReference type="InterPro" id="IPR000014">
    <property type="entry name" value="PAS"/>
</dbReference>
<dbReference type="EMBL" id="JBEWLZ010000014">
    <property type="protein sequence ID" value="MET1491692.1"/>
    <property type="molecule type" value="Genomic_DNA"/>
</dbReference>
<evidence type="ECO:0000256" key="5">
    <source>
        <dbReference type="SAM" id="Phobius"/>
    </source>
</evidence>
<dbReference type="InterPro" id="IPR000700">
    <property type="entry name" value="PAS-assoc_C"/>
</dbReference>
<dbReference type="PROSITE" id="PS51257">
    <property type="entry name" value="PROKAR_LIPOPROTEIN"/>
    <property type="match status" value="1"/>
</dbReference>
<dbReference type="Pfam" id="PF08447">
    <property type="entry name" value="PAS_3"/>
    <property type="match status" value="1"/>
</dbReference>
<dbReference type="NCBIfam" id="TIGR00254">
    <property type="entry name" value="GGDEF"/>
    <property type="match status" value="1"/>
</dbReference>
<evidence type="ECO:0000256" key="2">
    <source>
        <dbReference type="ARBA" id="ARBA00022692"/>
    </source>
</evidence>
<dbReference type="PROSITE" id="PS50887">
    <property type="entry name" value="GGDEF"/>
    <property type="match status" value="1"/>
</dbReference>
<gene>
    <name evidence="9" type="ORF">ABVT11_17775</name>
</gene>
<dbReference type="Gene3D" id="3.30.70.270">
    <property type="match status" value="1"/>
</dbReference>
<dbReference type="InterPro" id="IPR001610">
    <property type="entry name" value="PAC"/>
</dbReference>
<dbReference type="Pfam" id="PF00990">
    <property type="entry name" value="GGDEF"/>
    <property type="match status" value="1"/>
</dbReference>
<keyword evidence="2 5" id="KW-0812">Transmembrane</keyword>
<evidence type="ECO:0000259" key="7">
    <source>
        <dbReference type="PROSITE" id="PS50839"/>
    </source>
</evidence>
<proteinExistence type="predicted"/>
<evidence type="ECO:0000256" key="1">
    <source>
        <dbReference type="ARBA" id="ARBA00004370"/>
    </source>
</evidence>
<keyword evidence="4 5" id="KW-0472">Membrane</keyword>
<dbReference type="InterPro" id="IPR052155">
    <property type="entry name" value="Biofilm_reg_signaling"/>
</dbReference>
<reference evidence="9 10" key="1">
    <citation type="submission" date="2024-07" db="EMBL/GenBank/DDBJ databases">
        <title>Uliginosibacterium paludis KCTC:42655.</title>
        <authorList>
            <person name="Kim M.K."/>
        </authorList>
    </citation>
    <scope>NUCLEOTIDE SEQUENCE [LARGE SCALE GENOMIC DNA]</scope>
    <source>
        <strain evidence="9 10">KCTC 42655</strain>
    </source>
</reference>
<organism evidence="9 10">
    <name type="scientific">Uliginosibacterium paludis</name>
    <dbReference type="NCBI Taxonomy" id="1615952"/>
    <lineage>
        <taxon>Bacteria</taxon>
        <taxon>Pseudomonadati</taxon>
        <taxon>Pseudomonadota</taxon>
        <taxon>Betaproteobacteria</taxon>
        <taxon>Rhodocyclales</taxon>
        <taxon>Zoogloeaceae</taxon>
        <taxon>Uliginosibacterium</taxon>
    </lineage>
</organism>
<dbReference type="RefSeq" id="WP_345928172.1">
    <property type="nucleotide sequence ID" value="NZ_JBDIVF010000005.1"/>
</dbReference>
<evidence type="ECO:0000256" key="4">
    <source>
        <dbReference type="ARBA" id="ARBA00023136"/>
    </source>
</evidence>
<evidence type="ECO:0000259" key="6">
    <source>
        <dbReference type="PROSITE" id="PS50113"/>
    </source>
</evidence>
<dbReference type="InterPro" id="IPR013655">
    <property type="entry name" value="PAS_fold_3"/>
</dbReference>
<protein>
    <submittedName>
        <fullName evidence="9">GGDEF domain-containing protein</fullName>
    </submittedName>
</protein>
<keyword evidence="3 5" id="KW-1133">Transmembrane helix</keyword>
<keyword evidence="10" id="KW-1185">Reference proteome</keyword>
<dbReference type="Gene3D" id="3.30.450.20">
    <property type="entry name" value="PAS domain"/>
    <property type="match status" value="1"/>
</dbReference>
<evidence type="ECO:0000313" key="10">
    <source>
        <dbReference type="Proteomes" id="UP001548590"/>
    </source>
</evidence>
<evidence type="ECO:0000256" key="3">
    <source>
        <dbReference type="ARBA" id="ARBA00022989"/>
    </source>
</evidence>
<dbReference type="SUPFAM" id="SSF55785">
    <property type="entry name" value="PYP-like sensor domain (PAS domain)"/>
    <property type="match status" value="1"/>
</dbReference>
<dbReference type="Pfam" id="PF03924">
    <property type="entry name" value="CHASE"/>
    <property type="match status" value="1"/>
</dbReference>
<dbReference type="PROSITE" id="PS50113">
    <property type="entry name" value="PAC"/>
    <property type="match status" value="1"/>
</dbReference>
<dbReference type="InterPro" id="IPR000160">
    <property type="entry name" value="GGDEF_dom"/>
</dbReference>
<dbReference type="SMART" id="SM01079">
    <property type="entry name" value="CHASE"/>
    <property type="match status" value="1"/>
</dbReference>
<dbReference type="PANTHER" id="PTHR44757">
    <property type="entry name" value="DIGUANYLATE CYCLASE DGCP"/>
    <property type="match status" value="1"/>
</dbReference>
<comment type="caution">
    <text evidence="9">The sequence shown here is derived from an EMBL/GenBank/DDBJ whole genome shotgun (WGS) entry which is preliminary data.</text>
</comment>
<dbReference type="CDD" id="cd00130">
    <property type="entry name" value="PAS"/>
    <property type="match status" value="1"/>
</dbReference>
<dbReference type="InterPro" id="IPR029787">
    <property type="entry name" value="Nucleotide_cyclase"/>
</dbReference>
<dbReference type="Gene3D" id="3.30.450.350">
    <property type="entry name" value="CHASE domain"/>
    <property type="match status" value="1"/>
</dbReference>
<accession>A0ABV2CUU8</accession>
<sequence>MNRLNSFLIPALCSVLALVLTALGCFQLNAAYERHQIERFNAAAGEVVRALKRQLDEDNGVLDAVSAYRRSSPQGNLAGFLEARLRQHAPAGLHAISLAPLILPEQRETFVASQVQRGLADFAIRPAGERPLYAPVALSQGPGNQPGLPAGLDLLADPGHQEVLTESRDTAEARISGQVRLHTSAGGEIPGFVMVAPVFSSGQVAENANERRTSIEAWVVASFSLETWVAQALKGLPPDLALSLVRSSANGETNAIYPVAESTPAAGQSLLVSEQPLSFGTQTWTARVTALPGFLARDGGNPAKYFGLLGLVLATLLFFITMTLTTSRRRAQLETERLNEALSESEERWRFALEGSGDGVWDWDVRTGKVSFSPRCDGILGMSDGKAAEARIHPEDEAGERSAMQACLEGRSTQYASEHRMQGEDGQWRWIAARGMVTQRTIAGAAARMIGTMSDVTERKTVHDKLQDMPQIDALTGLPNRTLFFDRLQQSLRLVKRQRETLALIHTNIDNYKGLIDNFGQTVSNKLIQEVAYRISESIRDSDTVAHLGRDEFMILLPHLSDEQDVHIVLEKIRSALSTDFVIHNRHIGISLSYGVSLFPQHARTAETLFNAAQRATQQARKAGGNGVAFSLAQ</sequence>
<feature type="domain" description="CHASE" evidence="7">
    <location>
        <begin position="80"/>
        <end position="236"/>
    </location>
</feature>
<dbReference type="InterPro" id="IPR043128">
    <property type="entry name" value="Rev_trsase/Diguanyl_cyclase"/>
</dbReference>
<dbReference type="InterPro" id="IPR035965">
    <property type="entry name" value="PAS-like_dom_sf"/>
</dbReference>
<dbReference type="SMART" id="SM00086">
    <property type="entry name" value="PAC"/>
    <property type="match status" value="1"/>
</dbReference>
<feature type="domain" description="GGDEF" evidence="8">
    <location>
        <begin position="500"/>
        <end position="633"/>
    </location>
</feature>
<comment type="subcellular location">
    <subcellularLocation>
        <location evidence="1">Membrane</location>
    </subcellularLocation>
</comment>